<sequence length="414" mass="46748">MSSNEWKEYKLSEIMNIFGGGTPRTTVSEYWNGDIPWLSVKDFNTDDRTVYKTEKNITQLGLENSSTRLLDKGDLVISARGTVGAIAQLGKPMAFNQSCYGLRANELTTNDYLYYLLKYKIKSIRQNTHGSVFDTITRDTFEILKVNLPKNIKEQKAIAHILSTLDEKIEVNNQINKTIEAMAQAIFKHWFVDFEFPNENGEPYKSSGGEMVESELGMIPKGWEVSNLSRIAYITMGQSPKGTSYNEDGFGEVFYQGRTDFGDRFPIRRLYTTEPKRMAKLGDVLMSVRAPVGDINIAYEDCCIGRGLCSIRNKSGYSSYMYYLVLSLKDKLSVYNGEGTVFGSINKDALNNIVIVKPDNSIVDIFNKIASSLDQQYLCLVKENRNLVVIRDTLLPKLMSGEIRVPLDQEGEVS</sequence>
<keyword evidence="2" id="KW-0680">Restriction system</keyword>
<evidence type="ECO:0000313" key="5">
    <source>
        <dbReference type="EMBL" id="KXG42686.1"/>
    </source>
</evidence>
<dbReference type="PANTHER" id="PTHR30408:SF13">
    <property type="entry name" value="TYPE I RESTRICTION ENZYME HINDI SPECIFICITY SUBUNIT"/>
    <property type="match status" value="1"/>
</dbReference>
<organism evidence="5 6">
    <name type="scientific">Tepidibacillus decaturensis</name>
    <dbReference type="NCBI Taxonomy" id="1413211"/>
    <lineage>
        <taxon>Bacteria</taxon>
        <taxon>Bacillati</taxon>
        <taxon>Bacillota</taxon>
        <taxon>Bacilli</taxon>
        <taxon>Bacillales</taxon>
        <taxon>Bacillaceae</taxon>
        <taxon>Tepidibacillus</taxon>
    </lineage>
</organism>
<dbReference type="RefSeq" id="WP_068722381.1">
    <property type="nucleotide sequence ID" value="NZ_LSKU01000001.1"/>
</dbReference>
<feature type="domain" description="Type I restriction modification DNA specificity" evidence="4">
    <location>
        <begin position="5"/>
        <end position="181"/>
    </location>
</feature>
<dbReference type="GO" id="GO:0009307">
    <property type="term" value="P:DNA restriction-modification system"/>
    <property type="evidence" value="ECO:0007669"/>
    <property type="project" value="UniProtKB-KW"/>
</dbReference>
<dbReference type="AlphaFoldDB" id="A0A135L109"/>
<dbReference type="InterPro" id="IPR044946">
    <property type="entry name" value="Restrct_endonuc_typeI_TRD_sf"/>
</dbReference>
<feature type="domain" description="Type I restriction modification DNA specificity" evidence="4">
    <location>
        <begin position="220"/>
        <end position="369"/>
    </location>
</feature>
<reference evidence="5 6" key="1">
    <citation type="submission" date="2016-02" db="EMBL/GenBank/DDBJ databases">
        <title>Draft Genome for Tepidibacillus decaturensis nov. sp. Strain Z9, an Anaerobic, Moderately Thermophilic and Heterotrophic Bacterium from Deep Subsurface of the Illinois Basin, USA.</title>
        <authorList>
            <person name="Dong Y."/>
            <person name="Chang J.Y."/>
            <person name="Sanford R."/>
            <person name="Fouke B.W."/>
        </authorList>
    </citation>
    <scope>NUCLEOTIDE SEQUENCE [LARGE SCALE GENOMIC DNA]</scope>
    <source>
        <strain evidence="5 6">Z9</strain>
    </source>
</reference>
<evidence type="ECO:0000313" key="6">
    <source>
        <dbReference type="Proteomes" id="UP000070352"/>
    </source>
</evidence>
<proteinExistence type="inferred from homology"/>
<name>A0A135L109_9BACI</name>
<dbReference type="PANTHER" id="PTHR30408">
    <property type="entry name" value="TYPE-1 RESTRICTION ENZYME ECOKI SPECIFICITY PROTEIN"/>
    <property type="match status" value="1"/>
</dbReference>
<dbReference type="CDD" id="cd17495">
    <property type="entry name" value="RMtype1_S_Cep9333ORF4827P-TRD2-CR2_like"/>
    <property type="match status" value="1"/>
</dbReference>
<gene>
    <name evidence="5" type="ORF">U473_00470</name>
</gene>
<dbReference type="EMBL" id="LSKU01000001">
    <property type="protein sequence ID" value="KXG42686.1"/>
    <property type="molecule type" value="Genomic_DNA"/>
</dbReference>
<dbReference type="Pfam" id="PF01420">
    <property type="entry name" value="Methylase_S"/>
    <property type="match status" value="2"/>
</dbReference>
<protein>
    <recommendedName>
        <fullName evidence="4">Type I restriction modification DNA specificity domain-containing protein</fullName>
    </recommendedName>
</protein>
<comment type="similarity">
    <text evidence="1">Belongs to the type-I restriction system S methylase family.</text>
</comment>
<dbReference type="GO" id="GO:0003677">
    <property type="term" value="F:DNA binding"/>
    <property type="evidence" value="ECO:0007669"/>
    <property type="project" value="UniProtKB-KW"/>
</dbReference>
<evidence type="ECO:0000259" key="4">
    <source>
        <dbReference type="Pfam" id="PF01420"/>
    </source>
</evidence>
<dbReference type="Proteomes" id="UP000070352">
    <property type="component" value="Unassembled WGS sequence"/>
</dbReference>
<evidence type="ECO:0000256" key="3">
    <source>
        <dbReference type="ARBA" id="ARBA00023125"/>
    </source>
</evidence>
<dbReference type="STRING" id="1413211.U473_00470"/>
<evidence type="ECO:0000256" key="2">
    <source>
        <dbReference type="ARBA" id="ARBA00022747"/>
    </source>
</evidence>
<dbReference type="SUPFAM" id="SSF116734">
    <property type="entry name" value="DNA methylase specificity domain"/>
    <property type="match status" value="2"/>
</dbReference>
<dbReference type="Gene3D" id="3.90.220.20">
    <property type="entry name" value="DNA methylase specificity domains"/>
    <property type="match status" value="2"/>
</dbReference>
<dbReference type="InterPro" id="IPR052021">
    <property type="entry name" value="Type-I_RS_S_subunit"/>
</dbReference>
<accession>A0A135L109</accession>
<dbReference type="OrthoDB" id="9795776at2"/>
<evidence type="ECO:0000256" key="1">
    <source>
        <dbReference type="ARBA" id="ARBA00010923"/>
    </source>
</evidence>
<dbReference type="CDD" id="cd17243">
    <property type="entry name" value="RMtype1_S_AchA6I-TRD2-CR2_like"/>
    <property type="match status" value="1"/>
</dbReference>
<keyword evidence="3" id="KW-0238">DNA-binding</keyword>
<keyword evidence="6" id="KW-1185">Reference proteome</keyword>
<comment type="caution">
    <text evidence="5">The sequence shown here is derived from an EMBL/GenBank/DDBJ whole genome shotgun (WGS) entry which is preliminary data.</text>
</comment>
<dbReference type="InterPro" id="IPR000055">
    <property type="entry name" value="Restrct_endonuc_typeI_TRD"/>
</dbReference>
<dbReference type="Gene3D" id="1.10.287.1120">
    <property type="entry name" value="Bipartite methylase S protein"/>
    <property type="match status" value="1"/>
</dbReference>
<dbReference type="REBASE" id="150161">
    <property type="entry name" value="S.TdeZ9ORF465P"/>
</dbReference>